<dbReference type="OrthoDB" id="5135119at2759"/>
<dbReference type="PANTHER" id="PTHR22997:SF0">
    <property type="entry name" value="PIH1 DOMAIN-CONTAINING PROTEIN 1"/>
    <property type="match status" value="1"/>
</dbReference>
<proteinExistence type="inferred from homology"/>
<organism evidence="4 5">
    <name type="scientific">Trametes coccinea (strain BRFM310)</name>
    <name type="common">Pycnoporus coccineus</name>
    <dbReference type="NCBI Taxonomy" id="1353009"/>
    <lineage>
        <taxon>Eukaryota</taxon>
        <taxon>Fungi</taxon>
        <taxon>Dikarya</taxon>
        <taxon>Basidiomycota</taxon>
        <taxon>Agaricomycotina</taxon>
        <taxon>Agaricomycetes</taxon>
        <taxon>Polyporales</taxon>
        <taxon>Polyporaceae</taxon>
        <taxon>Trametes</taxon>
    </lineage>
</organism>
<keyword evidence="5" id="KW-1185">Reference proteome</keyword>
<reference evidence="4 5" key="1">
    <citation type="journal article" date="2015" name="Biotechnol. Biofuels">
        <title>Enhanced degradation of softwood versus hardwood by the white-rot fungus Pycnoporus coccineus.</title>
        <authorList>
            <person name="Couturier M."/>
            <person name="Navarro D."/>
            <person name="Chevret D."/>
            <person name="Henrissat B."/>
            <person name="Piumi F."/>
            <person name="Ruiz-Duenas F.J."/>
            <person name="Martinez A.T."/>
            <person name="Grigoriev I.V."/>
            <person name="Riley R."/>
            <person name="Lipzen A."/>
            <person name="Berrin J.G."/>
            <person name="Master E.R."/>
            <person name="Rosso M.N."/>
        </authorList>
    </citation>
    <scope>NUCLEOTIDE SEQUENCE [LARGE SCALE GENOMIC DNA]</scope>
    <source>
        <strain evidence="4 5">BRFM310</strain>
    </source>
</reference>
<dbReference type="GO" id="GO:0005737">
    <property type="term" value="C:cytoplasm"/>
    <property type="evidence" value="ECO:0007669"/>
    <property type="project" value="TreeGrafter"/>
</dbReference>
<sequence>MSGTTRISLTPSPGFCIKSTSLNTTTLPLPSGSPLTIPANLKIFVNIAWDKNVPAPPEASEDAIERAIAGDVALAPDASDPEDWFVPVIVSEPRQDKDKAGKPSAVFDCIFNSSLKSRALRSPEFKTFLIELAFQRIEVQYGVQLSRQIGTPNIASKGKLTPRSVLVPTALLSSHASSAAAAPSSSVTSTAPTPTSPHLQLEPGAGSKPANAARKPLIEEVDGSPASPPVPKSILKKPSAAVSPATPAPAPAPLVPDFSWSKTDDGRLRIVLSVPNLTRASISHTTLDLEPRRLIFSSPASSPSQPAYALDLDLDLPDASIEGLFSSAGDAGQEKSARQALTLKRQRALDVDGARAEWRVEERLLVLYA</sequence>
<gene>
    <name evidence="4" type="ORF">PYCCODRAFT_1453464</name>
</gene>
<dbReference type="GO" id="GO:0000492">
    <property type="term" value="P:box C/D snoRNP assembly"/>
    <property type="evidence" value="ECO:0007669"/>
    <property type="project" value="TreeGrafter"/>
</dbReference>
<dbReference type="Proteomes" id="UP000193067">
    <property type="component" value="Unassembled WGS sequence"/>
</dbReference>
<dbReference type="STRING" id="1353009.A0A1Y2IHG2"/>
<dbReference type="AlphaFoldDB" id="A0A1Y2IHG2"/>
<dbReference type="InterPro" id="IPR012981">
    <property type="entry name" value="PIH1_N"/>
</dbReference>
<dbReference type="EMBL" id="KZ084122">
    <property type="protein sequence ID" value="OSC99972.1"/>
    <property type="molecule type" value="Genomic_DNA"/>
</dbReference>
<dbReference type="GO" id="GO:0097255">
    <property type="term" value="C:R2TP complex"/>
    <property type="evidence" value="ECO:0007669"/>
    <property type="project" value="TreeGrafter"/>
</dbReference>
<feature type="compositionally biased region" description="Low complexity" evidence="2">
    <location>
        <begin position="178"/>
        <end position="198"/>
    </location>
</feature>
<dbReference type="GO" id="GO:1990904">
    <property type="term" value="C:ribonucleoprotein complex"/>
    <property type="evidence" value="ECO:0007669"/>
    <property type="project" value="TreeGrafter"/>
</dbReference>
<dbReference type="PANTHER" id="PTHR22997">
    <property type="entry name" value="PIH1 DOMAIN-CONTAINING PROTEIN 1"/>
    <property type="match status" value="1"/>
</dbReference>
<protein>
    <recommendedName>
        <fullName evidence="3">PIH1 N-terminal domain-containing protein</fullName>
    </recommendedName>
</protein>
<feature type="region of interest" description="Disordered" evidence="2">
    <location>
        <begin position="178"/>
        <end position="258"/>
    </location>
</feature>
<evidence type="ECO:0000256" key="2">
    <source>
        <dbReference type="SAM" id="MobiDB-lite"/>
    </source>
</evidence>
<evidence type="ECO:0000256" key="1">
    <source>
        <dbReference type="ARBA" id="ARBA00008511"/>
    </source>
</evidence>
<name>A0A1Y2IHG2_TRAC3</name>
<evidence type="ECO:0000313" key="5">
    <source>
        <dbReference type="Proteomes" id="UP000193067"/>
    </source>
</evidence>
<evidence type="ECO:0000259" key="3">
    <source>
        <dbReference type="Pfam" id="PF08190"/>
    </source>
</evidence>
<feature type="domain" description="PIH1 N-terminal" evidence="3">
    <location>
        <begin position="40"/>
        <end position="165"/>
    </location>
</feature>
<dbReference type="InterPro" id="IPR050734">
    <property type="entry name" value="PIH1/Kintoun_subfamily"/>
</dbReference>
<accession>A0A1Y2IHG2</accession>
<dbReference type="Pfam" id="PF08190">
    <property type="entry name" value="PIH1"/>
    <property type="match status" value="1"/>
</dbReference>
<comment type="similarity">
    <text evidence="1">Belongs to the PIH1 family.</text>
</comment>
<dbReference type="GO" id="GO:0006364">
    <property type="term" value="P:rRNA processing"/>
    <property type="evidence" value="ECO:0007669"/>
    <property type="project" value="TreeGrafter"/>
</dbReference>
<evidence type="ECO:0000313" key="4">
    <source>
        <dbReference type="EMBL" id="OSC99972.1"/>
    </source>
</evidence>